<dbReference type="RefSeq" id="WP_148623275.1">
    <property type="nucleotide sequence ID" value="NZ_SDGZ01000023.1"/>
</dbReference>
<dbReference type="Proteomes" id="UP000371977">
    <property type="component" value="Unassembled WGS sequence"/>
</dbReference>
<dbReference type="AlphaFoldDB" id="A0A6C2C2X8"/>
<proteinExistence type="predicted"/>
<sequence length="66" mass="7174">MKALDITALILLIIGGLNWLLVGLIKFDLVAMIFGGQDSIMARVIYVVVGLSAIYCLKFIGKMGMK</sequence>
<comment type="caution">
    <text evidence="2">The sequence shown here is derived from an EMBL/GenBank/DDBJ whole genome shotgun (WGS) entry which is preliminary data.</text>
</comment>
<keyword evidence="1" id="KW-1133">Transmembrane helix</keyword>
<protein>
    <submittedName>
        <fullName evidence="2">DUF378 domain-containing protein</fullName>
    </submittedName>
</protein>
<dbReference type="EMBL" id="SDGZ01000023">
    <property type="protein sequence ID" value="TYC48142.1"/>
    <property type="molecule type" value="Genomic_DNA"/>
</dbReference>
<reference evidence="2 3" key="1">
    <citation type="submission" date="2019-01" db="EMBL/GenBank/DDBJ databases">
        <title>Weissella sp. nov., a novel lactic acid bacterium isolated from animal feces.</title>
        <authorList>
            <person name="Wang L.-T."/>
        </authorList>
    </citation>
    <scope>NUCLEOTIDE SEQUENCE [LARGE SCALE GENOMIC DNA]</scope>
    <source>
        <strain evidence="2 3">8H-2</strain>
    </source>
</reference>
<keyword evidence="1" id="KW-0472">Membrane</keyword>
<evidence type="ECO:0000313" key="3">
    <source>
        <dbReference type="Proteomes" id="UP000371977"/>
    </source>
</evidence>
<gene>
    <name evidence="2" type="ORF">ESZ50_09175</name>
</gene>
<name>A0A6C2C2X8_9LACO</name>
<keyword evidence="3" id="KW-1185">Reference proteome</keyword>
<evidence type="ECO:0000256" key="1">
    <source>
        <dbReference type="SAM" id="Phobius"/>
    </source>
</evidence>
<dbReference type="PANTHER" id="PTHR37304:SF1">
    <property type="entry name" value="MEMBRANE PROTEIN"/>
    <property type="match status" value="1"/>
</dbReference>
<dbReference type="InterPro" id="IPR007211">
    <property type="entry name" value="DUF378"/>
</dbReference>
<feature type="transmembrane region" description="Helical" evidence="1">
    <location>
        <begin position="40"/>
        <end position="60"/>
    </location>
</feature>
<dbReference type="OrthoDB" id="9812136at2"/>
<feature type="transmembrane region" description="Helical" evidence="1">
    <location>
        <begin position="7"/>
        <end position="34"/>
    </location>
</feature>
<organism evidence="2 3">
    <name type="scientific">Weissella muntiaci</name>
    <dbReference type="NCBI Taxonomy" id="2508881"/>
    <lineage>
        <taxon>Bacteria</taxon>
        <taxon>Bacillati</taxon>
        <taxon>Bacillota</taxon>
        <taxon>Bacilli</taxon>
        <taxon>Lactobacillales</taxon>
        <taxon>Lactobacillaceae</taxon>
        <taxon>Weissella</taxon>
    </lineage>
</organism>
<accession>A0A6C2C2X8</accession>
<evidence type="ECO:0000313" key="2">
    <source>
        <dbReference type="EMBL" id="TYC48142.1"/>
    </source>
</evidence>
<keyword evidence="1" id="KW-0812">Transmembrane</keyword>
<dbReference type="Pfam" id="PF04070">
    <property type="entry name" value="DUF378"/>
    <property type="match status" value="1"/>
</dbReference>
<dbReference type="PANTHER" id="PTHR37304">
    <property type="entry name" value="MEMBRANE PROTEIN-RELATED"/>
    <property type="match status" value="1"/>
</dbReference>